<dbReference type="AlphaFoldDB" id="A0A1H9EY99"/>
<dbReference type="Pfam" id="PF25302">
    <property type="entry name" value="NADase_transloc"/>
    <property type="match status" value="1"/>
</dbReference>
<dbReference type="InterPro" id="IPR057561">
    <property type="entry name" value="NADase_transloc"/>
</dbReference>
<dbReference type="EMBL" id="FOFU01000003">
    <property type="protein sequence ID" value="SEQ29958.1"/>
    <property type="molecule type" value="Genomic_DNA"/>
</dbReference>
<dbReference type="Proteomes" id="UP000182360">
    <property type="component" value="Unassembled WGS sequence"/>
</dbReference>
<evidence type="ECO:0000259" key="1">
    <source>
        <dbReference type="Pfam" id="PF25302"/>
    </source>
</evidence>
<reference evidence="2 3" key="1">
    <citation type="submission" date="2016-10" db="EMBL/GenBank/DDBJ databases">
        <authorList>
            <person name="de Groot N.N."/>
        </authorList>
    </citation>
    <scope>NUCLEOTIDE SEQUENCE [LARGE SCALE GENOMIC DNA]</scope>
    <source>
        <strain evidence="2 3">B25</strain>
    </source>
</reference>
<feature type="domain" description="NAD glycohydrolase translocation F5/8 type C" evidence="1">
    <location>
        <begin position="143"/>
        <end position="270"/>
    </location>
</feature>
<name>A0A1H9EY99_9SPIR</name>
<proteinExistence type="predicted"/>
<protein>
    <recommendedName>
        <fullName evidence="1">NAD glycohydrolase translocation F5/8 type C domain-containing protein</fullName>
    </recommendedName>
</protein>
<dbReference type="RefSeq" id="WP_256210328.1">
    <property type="nucleotide sequence ID" value="NZ_FOFU01000003.1"/>
</dbReference>
<dbReference type="NCBIfam" id="NF047619">
    <property type="entry name" value="NADase_discoid"/>
    <property type="match status" value="1"/>
</dbReference>
<gene>
    <name evidence="2" type="ORF">SAMN04487977_103304</name>
</gene>
<evidence type="ECO:0000313" key="3">
    <source>
        <dbReference type="Proteomes" id="UP000182360"/>
    </source>
</evidence>
<keyword evidence="3" id="KW-1185">Reference proteome</keyword>
<organism evidence="2 3">
    <name type="scientific">Treponema bryantii</name>
    <dbReference type="NCBI Taxonomy" id="163"/>
    <lineage>
        <taxon>Bacteria</taxon>
        <taxon>Pseudomonadati</taxon>
        <taxon>Spirochaetota</taxon>
        <taxon>Spirochaetia</taxon>
        <taxon>Spirochaetales</taxon>
        <taxon>Treponemataceae</taxon>
        <taxon>Treponema</taxon>
    </lineage>
</organism>
<evidence type="ECO:0000313" key="2">
    <source>
        <dbReference type="EMBL" id="SEQ29958.1"/>
    </source>
</evidence>
<accession>A0A1H9EY99</accession>
<sequence>MKKNILLLFLVIKTFVIYGENFSLFGNYFPNLYSTIDVLNINDTSITLNYEVDIDKKNIGYKLINKDGILFFKLSEKMPKNFHEEYYYDKQDLITNDEILILAGKEISKKDNILMFATTTGFEGVYPFIFPMFHFEVGRSYSDCSSFLKEKTKEYPVENLDKYYVDSPWVEGVKGDGIGEGFTIKSKSVYPYLLIMNGYISYRKPYLYKQNNRIKKIKVTGVKSGKTAILDVLDTPHPQTVDISFITEQEDIRVEIADVYRGTKYDDTCLQFCVTYQNKVIPYENSIGD</sequence>